<sequence>MQGQRRIADLFPETLDLNQGSVSNNAGMNQSTAWNNMPNPVESRLSNYMLSSGEGNYTCTNDVSHNIRSFSGRDLGESSSSANLQNQFIGDGLKLEYGRTSSFIACTGVDTKLEERRFEPSNIFIHESISSGLSGNEATGRPLIMQSSSTARIPLNVNLNAGYVGHSDDRQAMGAGGCPNLYKLDGSETEWISSASASNNIGTSSGNSGYLVENDGGSGSSLSNWGLSCKRKAFEGTSGQSYPGASSSFFPQAENAVRHTVPARYNSSSSLRISSPPVSSPSVSPTEELSLRTGVGIRGVAPDVVHLNATGIAESSSVNFGVGVNPGYQESIQFNLPLTGNATRQSNVCSPHLSSRTLSNTDSLDLRATASSTTNSSNPPNQSHSMHNPGLSGNMLPFPWIGSLNSRGGNSSSPFILSGERGAPPRDDANIRSTQRSNAEHPMFIPATEMRNLSQDPTNWSLATGNSSTSGGVPSCSRIGPSSSRCPFPAAWIPHHNPQTQNQQRLSEFAPWTLFPSVDSESGGQRGHFPPLPSVPSSSDGTVMSSGANSQGHHLPYRRSTLLEVPGDDINGWRVLAADIEGRHRLVSEIRQVLNAMHRGENLRAEDYVLFDPFINGVAELIDRHRDMRLDVDNMSYEELLALEERIGNVNTGLSEETILASMLQRKYISITERSSSNTEPCCICREEYCNGDDIGKLDCGHDFHTNCIKQWLTQKNLCPICKTTALNS</sequence>
<feature type="region of interest" description="Disordered" evidence="10">
    <location>
        <begin position="369"/>
        <end position="391"/>
    </location>
</feature>
<evidence type="ECO:0000313" key="12">
    <source>
        <dbReference type="EMBL" id="KAA8536208.1"/>
    </source>
</evidence>
<name>A0A5J5B0W0_9ASTE</name>
<dbReference type="Gene3D" id="3.30.40.10">
    <property type="entry name" value="Zinc/RING finger domain, C3HC4 (zinc finger)"/>
    <property type="match status" value="1"/>
</dbReference>
<proteinExistence type="predicted"/>
<dbReference type="EC" id="2.3.2.27" evidence="3"/>
<feature type="compositionally biased region" description="Polar residues" evidence="10">
    <location>
        <begin position="535"/>
        <end position="552"/>
    </location>
</feature>
<dbReference type="OrthoDB" id="8062037at2759"/>
<comment type="catalytic activity">
    <reaction evidence="1">
        <text>S-ubiquitinyl-[E2 ubiquitin-conjugating enzyme]-L-cysteine + [acceptor protein]-L-lysine = [E2 ubiquitin-conjugating enzyme]-L-cysteine + N(6)-ubiquitinyl-[acceptor protein]-L-lysine.</text>
        <dbReference type="EC" id="2.3.2.27"/>
    </reaction>
</comment>
<feature type="region of interest" description="Disordered" evidence="10">
    <location>
        <begin position="411"/>
        <end position="439"/>
    </location>
</feature>
<dbReference type="GO" id="GO:0061630">
    <property type="term" value="F:ubiquitin protein ligase activity"/>
    <property type="evidence" value="ECO:0007669"/>
    <property type="project" value="UniProtKB-EC"/>
</dbReference>
<accession>A0A5J5B0W0</accession>
<dbReference type="Proteomes" id="UP000325577">
    <property type="component" value="Linkage Group LG16"/>
</dbReference>
<dbReference type="Pfam" id="PF13639">
    <property type="entry name" value="zf-RING_2"/>
    <property type="match status" value="1"/>
</dbReference>
<evidence type="ECO:0000256" key="9">
    <source>
        <dbReference type="PROSITE-ProRule" id="PRU00175"/>
    </source>
</evidence>
<dbReference type="FunFam" id="3.30.40.10:FF:000309">
    <property type="entry name" value="E3 ubiquitin-protein ligase MBR2"/>
    <property type="match status" value="1"/>
</dbReference>
<evidence type="ECO:0000256" key="5">
    <source>
        <dbReference type="ARBA" id="ARBA00022723"/>
    </source>
</evidence>
<evidence type="ECO:0000313" key="13">
    <source>
        <dbReference type="Proteomes" id="UP000325577"/>
    </source>
</evidence>
<keyword evidence="8" id="KW-0862">Zinc</keyword>
<dbReference type="PANTHER" id="PTHR22937">
    <property type="entry name" value="E3 UBIQUITIN-PROTEIN LIGASE RNF165"/>
    <property type="match status" value="1"/>
</dbReference>
<protein>
    <recommendedName>
        <fullName evidence="3">RING-type E3 ubiquitin transferase</fullName>
        <ecNumber evidence="3">2.3.2.27</ecNumber>
    </recommendedName>
</protein>
<evidence type="ECO:0000256" key="10">
    <source>
        <dbReference type="SAM" id="MobiDB-lite"/>
    </source>
</evidence>
<evidence type="ECO:0000256" key="6">
    <source>
        <dbReference type="ARBA" id="ARBA00022771"/>
    </source>
</evidence>
<organism evidence="12 13">
    <name type="scientific">Nyssa sinensis</name>
    <dbReference type="NCBI Taxonomy" id="561372"/>
    <lineage>
        <taxon>Eukaryota</taxon>
        <taxon>Viridiplantae</taxon>
        <taxon>Streptophyta</taxon>
        <taxon>Embryophyta</taxon>
        <taxon>Tracheophyta</taxon>
        <taxon>Spermatophyta</taxon>
        <taxon>Magnoliopsida</taxon>
        <taxon>eudicotyledons</taxon>
        <taxon>Gunneridae</taxon>
        <taxon>Pentapetalae</taxon>
        <taxon>asterids</taxon>
        <taxon>Cornales</taxon>
        <taxon>Nyssaceae</taxon>
        <taxon>Nyssa</taxon>
    </lineage>
</organism>
<dbReference type="AlphaFoldDB" id="A0A5J5B0W0"/>
<dbReference type="SUPFAM" id="SSF57850">
    <property type="entry name" value="RING/U-box"/>
    <property type="match status" value="1"/>
</dbReference>
<dbReference type="SMART" id="SM00184">
    <property type="entry name" value="RING"/>
    <property type="match status" value="1"/>
</dbReference>
<feature type="compositionally biased region" description="Low complexity" evidence="10">
    <location>
        <begin position="371"/>
        <end position="389"/>
    </location>
</feature>
<comment type="pathway">
    <text evidence="2">Protein modification; protein ubiquitination.</text>
</comment>
<dbReference type="InterPro" id="IPR045191">
    <property type="entry name" value="MBR1/2-like"/>
</dbReference>
<evidence type="ECO:0000256" key="3">
    <source>
        <dbReference type="ARBA" id="ARBA00012483"/>
    </source>
</evidence>
<keyword evidence="5" id="KW-0479">Metal-binding</keyword>
<dbReference type="InterPro" id="IPR013083">
    <property type="entry name" value="Znf_RING/FYVE/PHD"/>
</dbReference>
<dbReference type="PANTHER" id="PTHR22937:SF216">
    <property type="entry name" value="RING-TYPE E3 UBIQUITIN TRANSFERASE"/>
    <property type="match status" value="1"/>
</dbReference>
<dbReference type="EMBL" id="CM018039">
    <property type="protein sequence ID" value="KAA8536208.1"/>
    <property type="molecule type" value="Genomic_DNA"/>
</dbReference>
<feature type="domain" description="RING-type" evidence="11">
    <location>
        <begin position="682"/>
        <end position="723"/>
    </location>
</feature>
<keyword evidence="7" id="KW-0833">Ubl conjugation pathway</keyword>
<evidence type="ECO:0000256" key="8">
    <source>
        <dbReference type="ARBA" id="ARBA00022833"/>
    </source>
</evidence>
<keyword evidence="4" id="KW-0808">Transferase</keyword>
<feature type="compositionally biased region" description="Low complexity" evidence="10">
    <location>
        <begin position="267"/>
        <end position="285"/>
    </location>
</feature>
<evidence type="ECO:0000256" key="7">
    <source>
        <dbReference type="ARBA" id="ARBA00022786"/>
    </source>
</evidence>
<evidence type="ECO:0000259" key="11">
    <source>
        <dbReference type="PROSITE" id="PS50089"/>
    </source>
</evidence>
<gene>
    <name evidence="12" type="ORF">F0562_028686</name>
</gene>
<dbReference type="GO" id="GO:0010228">
    <property type="term" value="P:vegetative to reproductive phase transition of meristem"/>
    <property type="evidence" value="ECO:0007669"/>
    <property type="project" value="UniProtKB-ARBA"/>
</dbReference>
<feature type="region of interest" description="Disordered" evidence="10">
    <location>
        <begin position="266"/>
        <end position="287"/>
    </location>
</feature>
<keyword evidence="6 9" id="KW-0863">Zinc-finger</keyword>
<dbReference type="GO" id="GO:0008270">
    <property type="term" value="F:zinc ion binding"/>
    <property type="evidence" value="ECO:0007669"/>
    <property type="project" value="UniProtKB-KW"/>
</dbReference>
<reference evidence="12 13" key="1">
    <citation type="submission" date="2019-09" db="EMBL/GenBank/DDBJ databases">
        <title>A chromosome-level genome assembly of the Chinese tupelo Nyssa sinensis.</title>
        <authorList>
            <person name="Yang X."/>
            <person name="Kang M."/>
            <person name="Yang Y."/>
            <person name="Xiong H."/>
            <person name="Wang M."/>
            <person name="Zhang Z."/>
            <person name="Wang Z."/>
            <person name="Wu H."/>
            <person name="Ma T."/>
            <person name="Liu J."/>
            <person name="Xi Z."/>
        </authorList>
    </citation>
    <scope>NUCLEOTIDE SEQUENCE [LARGE SCALE GENOMIC DNA]</scope>
    <source>
        <strain evidence="12">J267</strain>
        <tissue evidence="12">Leaf</tissue>
    </source>
</reference>
<dbReference type="InterPro" id="IPR001841">
    <property type="entry name" value="Znf_RING"/>
</dbReference>
<dbReference type="GO" id="GO:0043161">
    <property type="term" value="P:proteasome-mediated ubiquitin-dependent protein catabolic process"/>
    <property type="evidence" value="ECO:0007669"/>
    <property type="project" value="UniProtKB-ARBA"/>
</dbReference>
<dbReference type="PROSITE" id="PS50089">
    <property type="entry name" value="ZF_RING_2"/>
    <property type="match status" value="1"/>
</dbReference>
<keyword evidence="13" id="KW-1185">Reference proteome</keyword>
<evidence type="ECO:0000256" key="1">
    <source>
        <dbReference type="ARBA" id="ARBA00000900"/>
    </source>
</evidence>
<evidence type="ECO:0000256" key="4">
    <source>
        <dbReference type="ARBA" id="ARBA00022679"/>
    </source>
</evidence>
<feature type="region of interest" description="Disordered" evidence="10">
    <location>
        <begin position="520"/>
        <end position="555"/>
    </location>
</feature>
<evidence type="ECO:0000256" key="2">
    <source>
        <dbReference type="ARBA" id="ARBA00004906"/>
    </source>
</evidence>